<reference evidence="9" key="1">
    <citation type="submission" date="2022-06" db="EMBL/GenBank/DDBJ databases">
        <title>Complete genome sequences of two strains of the flax pathogen Septoria linicola.</title>
        <authorList>
            <person name="Lapalu N."/>
            <person name="Simon A."/>
            <person name="Demenou B."/>
            <person name="Paumier D."/>
            <person name="Guillot M.-P."/>
            <person name="Gout L."/>
            <person name="Valade R."/>
        </authorList>
    </citation>
    <scope>NUCLEOTIDE SEQUENCE</scope>
    <source>
        <strain evidence="9">SE15195</strain>
    </source>
</reference>
<feature type="transmembrane region" description="Helical" evidence="7">
    <location>
        <begin position="279"/>
        <end position="300"/>
    </location>
</feature>
<feature type="transmembrane region" description="Helical" evidence="7">
    <location>
        <begin position="468"/>
        <end position="491"/>
    </location>
</feature>
<keyword evidence="5 7" id="KW-0472">Membrane</keyword>
<feature type="transmembrane region" description="Helical" evidence="7">
    <location>
        <begin position="360"/>
        <end position="384"/>
    </location>
</feature>
<comment type="subcellular location">
    <subcellularLocation>
        <location evidence="1">Membrane</location>
        <topology evidence="1">Multi-pass membrane protein</topology>
    </subcellularLocation>
</comment>
<evidence type="ECO:0000256" key="5">
    <source>
        <dbReference type="ARBA" id="ARBA00023136"/>
    </source>
</evidence>
<proteinExistence type="inferred from homology"/>
<dbReference type="AlphaFoldDB" id="A0A9Q9EDF0"/>
<keyword evidence="4 7" id="KW-1133">Transmembrane helix</keyword>
<name>A0A9Q9EDF0_9PEZI</name>
<comment type="similarity">
    <text evidence="2">Belongs to the amino acid/polyamine transporter 2 family.</text>
</comment>
<feature type="region of interest" description="Disordered" evidence="6">
    <location>
        <begin position="31"/>
        <end position="74"/>
    </location>
</feature>
<dbReference type="InterPro" id="IPR013057">
    <property type="entry name" value="AA_transpt_TM"/>
</dbReference>
<evidence type="ECO:0000256" key="4">
    <source>
        <dbReference type="ARBA" id="ARBA00022989"/>
    </source>
</evidence>
<feature type="transmembrane region" description="Helical" evidence="7">
    <location>
        <begin position="206"/>
        <end position="226"/>
    </location>
</feature>
<feature type="transmembrane region" description="Helical" evidence="7">
    <location>
        <begin position="101"/>
        <end position="120"/>
    </location>
</feature>
<feature type="transmembrane region" description="Helical" evidence="7">
    <location>
        <begin position="172"/>
        <end position="191"/>
    </location>
</feature>
<dbReference type="Pfam" id="PF01490">
    <property type="entry name" value="Aa_trans"/>
    <property type="match status" value="1"/>
</dbReference>
<feature type="transmembrane region" description="Helical" evidence="7">
    <location>
        <begin position="126"/>
        <end position="151"/>
    </location>
</feature>
<evidence type="ECO:0000313" key="10">
    <source>
        <dbReference type="Proteomes" id="UP001056384"/>
    </source>
</evidence>
<keyword evidence="10" id="KW-1185">Reference proteome</keyword>
<gene>
    <name evidence="9" type="ORF">Slin15195_G010350</name>
</gene>
<feature type="transmembrane region" description="Helical" evidence="7">
    <location>
        <begin position="238"/>
        <end position="259"/>
    </location>
</feature>
<keyword evidence="3 7" id="KW-0812">Transmembrane</keyword>
<dbReference type="GO" id="GO:0016020">
    <property type="term" value="C:membrane"/>
    <property type="evidence" value="ECO:0007669"/>
    <property type="project" value="UniProtKB-SubCell"/>
</dbReference>
<dbReference type="PANTHER" id="PTHR22950">
    <property type="entry name" value="AMINO ACID TRANSPORTER"/>
    <property type="match status" value="1"/>
</dbReference>
<dbReference type="GO" id="GO:0015179">
    <property type="term" value="F:L-amino acid transmembrane transporter activity"/>
    <property type="evidence" value="ECO:0007669"/>
    <property type="project" value="TreeGrafter"/>
</dbReference>
<feature type="transmembrane region" description="Helical" evidence="7">
    <location>
        <begin position="426"/>
        <end position="448"/>
    </location>
</feature>
<evidence type="ECO:0000259" key="8">
    <source>
        <dbReference type="Pfam" id="PF01490"/>
    </source>
</evidence>
<feature type="domain" description="Amino acid transporter transmembrane" evidence="8">
    <location>
        <begin position="94"/>
        <end position="455"/>
    </location>
</feature>
<evidence type="ECO:0000256" key="2">
    <source>
        <dbReference type="ARBA" id="ARBA00008066"/>
    </source>
</evidence>
<accession>A0A9Q9EDF0</accession>
<dbReference type="EMBL" id="CP099418">
    <property type="protein sequence ID" value="USW47716.1"/>
    <property type="molecule type" value="Genomic_DNA"/>
</dbReference>
<organism evidence="9 10">
    <name type="scientific">Septoria linicola</name>
    <dbReference type="NCBI Taxonomy" id="215465"/>
    <lineage>
        <taxon>Eukaryota</taxon>
        <taxon>Fungi</taxon>
        <taxon>Dikarya</taxon>
        <taxon>Ascomycota</taxon>
        <taxon>Pezizomycotina</taxon>
        <taxon>Dothideomycetes</taxon>
        <taxon>Dothideomycetidae</taxon>
        <taxon>Mycosphaerellales</taxon>
        <taxon>Mycosphaerellaceae</taxon>
        <taxon>Septoria</taxon>
    </lineage>
</organism>
<evidence type="ECO:0000313" key="9">
    <source>
        <dbReference type="EMBL" id="USW47716.1"/>
    </source>
</evidence>
<dbReference type="Gene3D" id="1.20.1740.10">
    <property type="entry name" value="Amino acid/polyamine transporter I"/>
    <property type="match status" value="1"/>
</dbReference>
<evidence type="ECO:0000256" key="6">
    <source>
        <dbReference type="SAM" id="MobiDB-lite"/>
    </source>
</evidence>
<evidence type="ECO:0000256" key="1">
    <source>
        <dbReference type="ARBA" id="ARBA00004141"/>
    </source>
</evidence>
<feature type="transmembrane region" description="Helical" evidence="7">
    <location>
        <begin position="396"/>
        <end position="420"/>
    </location>
</feature>
<feature type="transmembrane region" description="Helical" evidence="7">
    <location>
        <begin position="321"/>
        <end position="340"/>
    </location>
</feature>
<sequence length="516" mass="56314">MVAGLGHKNAEKHDDLKPNFGDDGYYGGFASSPDAAETGGRKKAPKKMNRIDVPRTKSIGGSITGRDVTDSSSEDISVEKQMELEEGNAIKYRTCSWQKTAALLFSEYICLAIMSFPYSYSVLGLVPGLILTVVVAAMVLYTSLIVWEFCLRHPEVKDVCDIGQMLFWGKKWAWWFTAVMFLLNNTFIQGFHCLTGAKYLNTMTNGNSGVCTIAFSAIVAIGSWVCSLPRTFSTLSTLAGFSAFFTFLSVILATIFAGIEDHPGAGWPSLGAPTVYTVTPSSVTFVAGMNAFMNISYTFIGQITLPSFIAEMKNPRDFPKIILFSLVGSIIYAYTGTNYNTAPAFGSLGNEVYKKVSFSFMIPTIIFLGVLYASVSARFVFFRLYAGTRHMTSNTVAGWAGWAAILAVTWVLAFIIAEVIPFFSDLLSLMSSLFDSFFGFIFWGTAYLRMRKADYGPGFWSDRGIRGYLGFALNVFLVAVGFLFLGGGTYASVESIKQGYEGEGFGGPFSCASNGL</sequence>
<dbReference type="PANTHER" id="PTHR22950:SF20">
    <property type="entry name" value="AMINO ACID TRANSPORTER (EUROFUNG)"/>
    <property type="match status" value="1"/>
</dbReference>
<evidence type="ECO:0000256" key="7">
    <source>
        <dbReference type="SAM" id="Phobius"/>
    </source>
</evidence>
<protein>
    <submittedName>
        <fullName evidence="9">Amino acid transporter, transmembrane domain-containing protein</fullName>
    </submittedName>
</protein>
<dbReference type="FunFam" id="1.20.1740.10:FF:000039">
    <property type="entry name" value="Neutral amino acid transporter (Eurofung)"/>
    <property type="match status" value="1"/>
</dbReference>
<dbReference type="Proteomes" id="UP001056384">
    <property type="component" value="Chromosome 1"/>
</dbReference>
<evidence type="ECO:0000256" key="3">
    <source>
        <dbReference type="ARBA" id="ARBA00022692"/>
    </source>
</evidence>